<dbReference type="EMBL" id="QGNW01000688">
    <property type="protein sequence ID" value="RVW65387.1"/>
    <property type="molecule type" value="Genomic_DNA"/>
</dbReference>
<dbReference type="PANTHER" id="PTHR35046">
    <property type="entry name" value="ZINC KNUCKLE (CCHC-TYPE) FAMILY PROTEIN"/>
    <property type="match status" value="1"/>
</dbReference>
<dbReference type="Gene3D" id="3.10.10.10">
    <property type="entry name" value="HIV Type 1 Reverse Transcriptase, subunit A, domain 1"/>
    <property type="match status" value="1"/>
</dbReference>
<protein>
    <submittedName>
        <fullName evidence="2">Uncharacterized protein</fullName>
    </submittedName>
</protein>
<accession>A0A438FZJ5</accession>
<dbReference type="SUPFAM" id="SSF56672">
    <property type="entry name" value="DNA/RNA polymerases"/>
    <property type="match status" value="1"/>
</dbReference>
<dbReference type="Gene3D" id="2.40.70.10">
    <property type="entry name" value="Acid Proteases"/>
    <property type="match status" value="1"/>
</dbReference>
<dbReference type="Proteomes" id="UP000288805">
    <property type="component" value="Unassembled WGS sequence"/>
</dbReference>
<feature type="region of interest" description="Disordered" evidence="1">
    <location>
        <begin position="1"/>
        <end position="48"/>
    </location>
</feature>
<evidence type="ECO:0000256" key="1">
    <source>
        <dbReference type="SAM" id="MobiDB-lite"/>
    </source>
</evidence>
<evidence type="ECO:0000313" key="3">
    <source>
        <dbReference type="Proteomes" id="UP000288805"/>
    </source>
</evidence>
<feature type="compositionally biased region" description="Basic and acidic residues" evidence="1">
    <location>
        <begin position="29"/>
        <end position="48"/>
    </location>
</feature>
<dbReference type="InterPro" id="IPR021109">
    <property type="entry name" value="Peptidase_aspartic_dom_sf"/>
</dbReference>
<name>A0A438FZJ5_VITVI</name>
<reference evidence="2 3" key="1">
    <citation type="journal article" date="2018" name="PLoS Genet.">
        <title>Population sequencing reveals clonal diversity and ancestral inbreeding in the grapevine cultivar Chardonnay.</title>
        <authorList>
            <person name="Roach M.J."/>
            <person name="Johnson D.L."/>
            <person name="Bohlmann J."/>
            <person name="van Vuuren H.J."/>
            <person name="Jones S.J."/>
            <person name="Pretorius I.S."/>
            <person name="Schmidt S.A."/>
            <person name="Borneman A.R."/>
        </authorList>
    </citation>
    <scope>NUCLEOTIDE SEQUENCE [LARGE SCALE GENOMIC DNA]</scope>
    <source>
        <strain evidence="3">cv. Chardonnay</strain>
        <tissue evidence="2">Leaf</tissue>
    </source>
</reference>
<dbReference type="CDD" id="cd00303">
    <property type="entry name" value="retropepsin_like"/>
    <property type="match status" value="1"/>
</dbReference>
<organism evidence="2 3">
    <name type="scientific">Vitis vinifera</name>
    <name type="common">Grape</name>
    <dbReference type="NCBI Taxonomy" id="29760"/>
    <lineage>
        <taxon>Eukaryota</taxon>
        <taxon>Viridiplantae</taxon>
        <taxon>Streptophyta</taxon>
        <taxon>Embryophyta</taxon>
        <taxon>Tracheophyta</taxon>
        <taxon>Spermatophyta</taxon>
        <taxon>Magnoliopsida</taxon>
        <taxon>eudicotyledons</taxon>
        <taxon>Gunneridae</taxon>
        <taxon>Pentapetalae</taxon>
        <taxon>rosids</taxon>
        <taxon>Vitales</taxon>
        <taxon>Vitaceae</taxon>
        <taxon>Viteae</taxon>
        <taxon>Vitis</taxon>
    </lineage>
</organism>
<dbReference type="AlphaFoldDB" id="A0A438FZJ5"/>
<gene>
    <name evidence="2" type="ORF">CK203_022204</name>
</gene>
<dbReference type="PANTHER" id="PTHR35046:SF26">
    <property type="entry name" value="RNA-DIRECTED DNA POLYMERASE"/>
    <property type="match status" value="1"/>
</dbReference>
<comment type="caution">
    <text evidence="2">The sequence shown here is derived from an EMBL/GenBank/DDBJ whole genome shotgun (WGS) entry which is preliminary data.</text>
</comment>
<dbReference type="InterPro" id="IPR043502">
    <property type="entry name" value="DNA/RNA_pol_sf"/>
</dbReference>
<sequence length="311" mass="36108">MSSMDSRQERVTTPSLLKDQSKGAVEGNTDEKEAEKDNHSKEEHLEHNGRALNVIIDNDSGMNMISETAVKRLRLKTENHPTSYRINWVNEANLILVKQRCLVKFSLGKKYMDEAWCDVIPMTICHMLLGRPWLYDRKVIYDGYANTYSFTFKGKEFVLDPLQILEFEARKKTVPVLTMRQFSRVLHEGDMLLMVIKREVQQVDGNIPTEFTTMLEEFQDTMLCEVSNQLSQMREVQHDIDLIPGSTLPNLPHYRMSPAENEVLSRKIQQLLDKGFIEKVSALVLFWFYSHQRRMVVGGYASIAEQLIRYP</sequence>
<feature type="compositionally biased region" description="Basic and acidic residues" evidence="1">
    <location>
        <begin position="1"/>
        <end position="10"/>
    </location>
</feature>
<evidence type="ECO:0000313" key="2">
    <source>
        <dbReference type="EMBL" id="RVW65387.1"/>
    </source>
</evidence>
<proteinExistence type="predicted"/>